<proteinExistence type="predicted"/>
<sequence length="160" mass="16984">MTNSFYTYTRGLVHKIHAQGVEGPSAQPATMPASLIPASGPRPLSSFHVAGAGILGLHHHEPSVSPASLALASGLRLLPSHVAGLGTLPCLHAAGAQTLGSHCWGDTTSDPPWTTMGAFHLCCRVMVNLHISLLLDGMNIKRINRQIRVITTMKKTKKGR</sequence>
<dbReference type="Proteomes" id="UP000527355">
    <property type="component" value="Unassembled WGS sequence"/>
</dbReference>
<reference evidence="1 2" key="1">
    <citation type="journal article" date="2020" name="Nature">
        <title>Six reference-quality genomes reveal evolution of bat adaptations.</title>
        <authorList>
            <person name="Jebb D."/>
            <person name="Huang Z."/>
            <person name="Pippel M."/>
            <person name="Hughes G.M."/>
            <person name="Lavrichenko K."/>
            <person name="Devanna P."/>
            <person name="Winkler S."/>
            <person name="Jermiin L.S."/>
            <person name="Skirmuntt E.C."/>
            <person name="Katzourakis A."/>
            <person name="Burkitt-Gray L."/>
            <person name="Ray D.A."/>
            <person name="Sullivan K.A.M."/>
            <person name="Roscito J.G."/>
            <person name="Kirilenko B.M."/>
            <person name="Davalos L.M."/>
            <person name="Corthals A.P."/>
            <person name="Power M.L."/>
            <person name="Jones G."/>
            <person name="Ransome R.D."/>
            <person name="Dechmann D.K.N."/>
            <person name="Locatelli A.G."/>
            <person name="Puechmaille S.J."/>
            <person name="Fedrigo O."/>
            <person name="Jarvis E.D."/>
            <person name="Hiller M."/>
            <person name="Vernes S.C."/>
            <person name="Myers E.W."/>
            <person name="Teeling E.C."/>
        </authorList>
    </citation>
    <scope>NUCLEOTIDE SEQUENCE [LARGE SCALE GENOMIC DNA]</scope>
    <source>
        <strain evidence="1">MMyoMyo1</strain>
        <tissue evidence="1">Flight muscle</tissue>
    </source>
</reference>
<keyword evidence="2" id="KW-1185">Reference proteome</keyword>
<dbReference type="EMBL" id="JABWUV010000007">
    <property type="protein sequence ID" value="KAF6341510.1"/>
    <property type="molecule type" value="Genomic_DNA"/>
</dbReference>
<gene>
    <name evidence="1" type="ORF">mMyoMyo1_011926</name>
</gene>
<evidence type="ECO:0000313" key="1">
    <source>
        <dbReference type="EMBL" id="KAF6341510.1"/>
    </source>
</evidence>
<accession>A0A7J7WWE2</accession>
<organism evidence="1 2">
    <name type="scientific">Myotis myotis</name>
    <name type="common">Greater mouse-eared bat</name>
    <name type="synonym">Vespertilio myotis</name>
    <dbReference type="NCBI Taxonomy" id="51298"/>
    <lineage>
        <taxon>Eukaryota</taxon>
        <taxon>Metazoa</taxon>
        <taxon>Chordata</taxon>
        <taxon>Craniata</taxon>
        <taxon>Vertebrata</taxon>
        <taxon>Euteleostomi</taxon>
        <taxon>Mammalia</taxon>
        <taxon>Eutheria</taxon>
        <taxon>Laurasiatheria</taxon>
        <taxon>Chiroptera</taxon>
        <taxon>Yangochiroptera</taxon>
        <taxon>Vespertilionidae</taxon>
        <taxon>Myotis</taxon>
    </lineage>
</organism>
<evidence type="ECO:0000313" key="2">
    <source>
        <dbReference type="Proteomes" id="UP000527355"/>
    </source>
</evidence>
<name>A0A7J7WWE2_MYOMY</name>
<dbReference type="AlphaFoldDB" id="A0A7J7WWE2"/>
<comment type="caution">
    <text evidence="1">The sequence shown here is derived from an EMBL/GenBank/DDBJ whole genome shotgun (WGS) entry which is preliminary data.</text>
</comment>
<protein>
    <submittedName>
        <fullName evidence="1">Uncharacterized protein</fullName>
    </submittedName>
</protein>